<organism evidence="1 2">
    <name type="scientific">Mycetohabitans rhizoxinica (strain DSM 19002 / CIP 109453 / HKI 454)</name>
    <name type="common">Paraburkholderia rhizoxinica</name>
    <dbReference type="NCBI Taxonomy" id="882378"/>
    <lineage>
        <taxon>Bacteria</taxon>
        <taxon>Pseudomonadati</taxon>
        <taxon>Pseudomonadota</taxon>
        <taxon>Betaproteobacteria</taxon>
        <taxon>Burkholderiales</taxon>
        <taxon>Burkholderiaceae</taxon>
        <taxon>Mycetohabitans</taxon>
    </lineage>
</organism>
<dbReference type="AlphaFoldDB" id="E5ARH8"/>
<gene>
    <name evidence="1" type="ordered locus">RBRH_01626</name>
</gene>
<proteinExistence type="predicted"/>
<dbReference type="Proteomes" id="UP000007437">
    <property type="component" value="Chromosome"/>
</dbReference>
<dbReference type="STRING" id="882378.RBRH_01626"/>
<protein>
    <submittedName>
        <fullName evidence="1">Uncharacterized protein</fullName>
    </submittedName>
</protein>
<evidence type="ECO:0000313" key="1">
    <source>
        <dbReference type="EMBL" id="CBW75210.1"/>
    </source>
</evidence>
<dbReference type="HOGENOM" id="CLU_3181252_0_0_4"/>
<name>E5ARH8_MYCRK</name>
<sequence>MSRVNSLLNYLAFQTRLAVPPRAFPGIGPPVAWRTENQTLEHFRTD</sequence>
<reference evidence="1 2" key="1">
    <citation type="journal article" date="2011" name="J. Bacteriol.">
        <title>Complete genome sequence of Burkholderia rhizoxinica, an endosymbiont of Rhizopus microsporus.</title>
        <authorList>
            <person name="Lackner G."/>
            <person name="Moebius N."/>
            <person name="Partida-Martinez L."/>
            <person name="Hertweck C."/>
        </authorList>
    </citation>
    <scope>NUCLEOTIDE SEQUENCE [LARGE SCALE GENOMIC DNA]</scope>
    <source>
        <strain evidence="2">DSM 19002 / CIP 109453 / HKI 454</strain>
    </source>
</reference>
<accession>E5ARH8</accession>
<dbReference type="EMBL" id="FR687359">
    <property type="protein sequence ID" value="CBW75210.1"/>
    <property type="molecule type" value="Genomic_DNA"/>
</dbReference>
<dbReference type="KEGG" id="brh:RBRH_01626"/>
<evidence type="ECO:0000313" key="2">
    <source>
        <dbReference type="Proteomes" id="UP000007437"/>
    </source>
</evidence>